<reference evidence="2" key="1">
    <citation type="submission" date="2015-10" db="EMBL/GenBank/DDBJ databases">
        <authorList>
            <person name="Regsiter A."/>
            <person name="william w."/>
        </authorList>
    </citation>
    <scope>NUCLEOTIDE SEQUENCE</scope>
    <source>
        <strain evidence="2">Montdore</strain>
    </source>
</reference>
<dbReference type="Proteomes" id="UP001412239">
    <property type="component" value="Unassembled WGS sequence"/>
</dbReference>
<evidence type="ECO:0000256" key="1">
    <source>
        <dbReference type="SAM" id="MobiDB-lite"/>
    </source>
</evidence>
<feature type="compositionally biased region" description="Acidic residues" evidence="1">
    <location>
        <begin position="45"/>
        <end position="65"/>
    </location>
</feature>
<sequence>MRSQLFIASTPAVDRSAELSSPIAKENLLLRFIGSGEIPTSDPVRDEDEDEDEDEDSEDDEDNEDDKATDRGDRGDAKGRTIIPDSSPIVSRLTRYNQLPFIAGHQESITVPPTSSPAQLSAYASPSPALSSRPPSSPPRRTKPTHGDDDDMDIASDSDIDSDSNYEPTVTPAAPSTARGTRNSLEDELSASDAAFPCHRDRPSSSTPILKTMVSASSITPRSTSSPNPPLSASSKRKIERSTRRRAMGRKRAMLRKRSVAEIARHKQDEMSADELA</sequence>
<proteinExistence type="predicted"/>
<feature type="compositionally biased region" description="Acidic residues" evidence="1">
    <location>
        <begin position="148"/>
        <end position="164"/>
    </location>
</feature>
<keyword evidence="3" id="KW-1185">Reference proteome</keyword>
<feature type="region of interest" description="Disordered" evidence="1">
    <location>
        <begin position="108"/>
        <end position="277"/>
    </location>
</feature>
<name>A0A292PXJ7_9PEZI</name>
<feature type="compositionally biased region" description="Basic and acidic residues" evidence="1">
    <location>
        <begin position="259"/>
        <end position="270"/>
    </location>
</feature>
<feature type="region of interest" description="Disordered" evidence="1">
    <location>
        <begin position="34"/>
        <end position="91"/>
    </location>
</feature>
<feature type="compositionally biased region" description="Low complexity" evidence="1">
    <location>
        <begin position="215"/>
        <end position="226"/>
    </location>
</feature>
<gene>
    <name evidence="2" type="ORF">GSTUAT00004756001</name>
</gene>
<feature type="compositionally biased region" description="Basic and acidic residues" evidence="1">
    <location>
        <begin position="66"/>
        <end position="79"/>
    </location>
</feature>
<dbReference type="EMBL" id="LN891029">
    <property type="protein sequence ID" value="CUS11157.1"/>
    <property type="molecule type" value="Genomic_DNA"/>
</dbReference>
<dbReference type="AlphaFoldDB" id="A0A292PXJ7"/>
<evidence type="ECO:0000313" key="3">
    <source>
        <dbReference type="Proteomes" id="UP001412239"/>
    </source>
</evidence>
<accession>A0A292PXJ7</accession>
<protein>
    <submittedName>
        <fullName evidence="2">Uncharacterized protein</fullName>
    </submittedName>
</protein>
<feature type="compositionally biased region" description="Low complexity" evidence="1">
    <location>
        <begin position="116"/>
        <end position="134"/>
    </location>
</feature>
<evidence type="ECO:0000313" key="2">
    <source>
        <dbReference type="EMBL" id="CUS11157.1"/>
    </source>
</evidence>
<feature type="compositionally biased region" description="Basic residues" evidence="1">
    <location>
        <begin position="235"/>
        <end position="258"/>
    </location>
</feature>
<organism evidence="2 3">
    <name type="scientific">Tuber aestivum</name>
    <name type="common">summer truffle</name>
    <dbReference type="NCBI Taxonomy" id="59557"/>
    <lineage>
        <taxon>Eukaryota</taxon>
        <taxon>Fungi</taxon>
        <taxon>Dikarya</taxon>
        <taxon>Ascomycota</taxon>
        <taxon>Pezizomycotina</taxon>
        <taxon>Pezizomycetes</taxon>
        <taxon>Pezizales</taxon>
        <taxon>Tuberaceae</taxon>
        <taxon>Tuber</taxon>
    </lineage>
</organism>